<dbReference type="InterPro" id="IPR003137">
    <property type="entry name" value="PA_domain"/>
</dbReference>
<proteinExistence type="predicted"/>
<accession>A0AAD9KCI5</accession>
<protein>
    <recommendedName>
        <fullName evidence="2">PA domain-containing protein</fullName>
    </recommendedName>
</protein>
<feature type="domain" description="PA" evidence="2">
    <location>
        <begin position="91"/>
        <end position="180"/>
    </location>
</feature>
<feature type="transmembrane region" description="Helical" evidence="1">
    <location>
        <begin position="219"/>
        <end position="242"/>
    </location>
</feature>
<evidence type="ECO:0000313" key="3">
    <source>
        <dbReference type="EMBL" id="KAK2168811.1"/>
    </source>
</evidence>
<keyword evidence="1" id="KW-1133">Transmembrane helix</keyword>
<dbReference type="SUPFAM" id="SSF52025">
    <property type="entry name" value="PA domain"/>
    <property type="match status" value="1"/>
</dbReference>
<sequence>MRRLLTDSLQGLDRLSTAASNSKMVLRFVVCAFCVSQLVDGMAVDVTIPDELPVSTANLDVWYRDRVSGRRTRDRVTGRYAVASPITPEYGRLVHVRTEDGRNHGCQPLVNAPDASEGKWIALIQRGNCKFHDKVINAAWIYNASAVVVYNHMEESDLLIMHHFIDDVVSVFVTKRVGEYLAGLVEDGFQVSMNISLHKVEIYDTVSGTSKKKYKVQPLLIISVTMITCLIVGLTALLICGIRRAKSQHKKSNRRHVVFTVNDSAVHQRLLMTDLQDYLVEPNNNDPNHNIINAHYLYRHH</sequence>
<dbReference type="Pfam" id="PF02225">
    <property type="entry name" value="PA"/>
    <property type="match status" value="1"/>
</dbReference>
<keyword evidence="4" id="KW-1185">Reference proteome</keyword>
<name>A0AAD9KCI5_9ANNE</name>
<evidence type="ECO:0000313" key="4">
    <source>
        <dbReference type="Proteomes" id="UP001208570"/>
    </source>
</evidence>
<comment type="caution">
    <text evidence="3">The sequence shown here is derived from an EMBL/GenBank/DDBJ whole genome shotgun (WGS) entry which is preliminary data.</text>
</comment>
<gene>
    <name evidence="3" type="ORF">LSH36_14g11023</name>
</gene>
<organism evidence="3 4">
    <name type="scientific">Paralvinella palmiformis</name>
    <dbReference type="NCBI Taxonomy" id="53620"/>
    <lineage>
        <taxon>Eukaryota</taxon>
        <taxon>Metazoa</taxon>
        <taxon>Spiralia</taxon>
        <taxon>Lophotrochozoa</taxon>
        <taxon>Annelida</taxon>
        <taxon>Polychaeta</taxon>
        <taxon>Sedentaria</taxon>
        <taxon>Canalipalpata</taxon>
        <taxon>Terebellida</taxon>
        <taxon>Terebelliformia</taxon>
        <taxon>Alvinellidae</taxon>
        <taxon>Paralvinella</taxon>
    </lineage>
</organism>
<dbReference type="Gene3D" id="3.50.30.30">
    <property type="match status" value="1"/>
</dbReference>
<dbReference type="AlphaFoldDB" id="A0AAD9KCI5"/>
<evidence type="ECO:0000256" key="1">
    <source>
        <dbReference type="SAM" id="Phobius"/>
    </source>
</evidence>
<evidence type="ECO:0000259" key="2">
    <source>
        <dbReference type="Pfam" id="PF02225"/>
    </source>
</evidence>
<dbReference type="Proteomes" id="UP001208570">
    <property type="component" value="Unassembled WGS sequence"/>
</dbReference>
<dbReference type="EMBL" id="JAODUP010000014">
    <property type="protein sequence ID" value="KAK2168811.1"/>
    <property type="molecule type" value="Genomic_DNA"/>
</dbReference>
<keyword evidence="1" id="KW-0472">Membrane</keyword>
<reference evidence="3" key="1">
    <citation type="journal article" date="2023" name="Mol. Biol. Evol.">
        <title>Third-Generation Sequencing Reveals the Adaptive Role of the Epigenome in Three Deep-Sea Polychaetes.</title>
        <authorList>
            <person name="Perez M."/>
            <person name="Aroh O."/>
            <person name="Sun Y."/>
            <person name="Lan Y."/>
            <person name="Juniper S.K."/>
            <person name="Young C.R."/>
            <person name="Angers B."/>
            <person name="Qian P.Y."/>
        </authorList>
    </citation>
    <scope>NUCLEOTIDE SEQUENCE</scope>
    <source>
        <strain evidence="3">P08H-3</strain>
    </source>
</reference>
<dbReference type="InterPro" id="IPR046450">
    <property type="entry name" value="PA_dom_sf"/>
</dbReference>
<keyword evidence="1" id="KW-0812">Transmembrane</keyword>